<gene>
    <name evidence="6" type="ORF">DPQ25_08635</name>
</gene>
<dbReference type="SUPFAM" id="SSF51998">
    <property type="entry name" value="PFL-like glycyl radical enzymes"/>
    <property type="match status" value="1"/>
</dbReference>
<evidence type="ECO:0000256" key="1">
    <source>
        <dbReference type="ARBA" id="ARBA00022818"/>
    </source>
</evidence>
<feature type="modified residue" description="Glycine radical" evidence="3">
    <location>
        <position position="695"/>
    </location>
</feature>
<dbReference type="GO" id="GO:0016829">
    <property type="term" value="F:lyase activity"/>
    <property type="evidence" value="ECO:0007669"/>
    <property type="project" value="UniProtKB-KW"/>
</dbReference>
<dbReference type="GO" id="GO:0005829">
    <property type="term" value="C:cytosol"/>
    <property type="evidence" value="ECO:0007669"/>
    <property type="project" value="TreeGrafter"/>
</dbReference>
<protein>
    <recommendedName>
        <fullName evidence="8">Pyruvate formate-lyase</fullName>
    </recommendedName>
</protein>
<dbReference type="InterPro" id="IPR004184">
    <property type="entry name" value="PFL_dom"/>
</dbReference>
<dbReference type="PANTHER" id="PTHR43641">
    <property type="entry name" value="FORMATE ACETYLTRANSFERASE 3-RELATED"/>
    <property type="match status" value="1"/>
</dbReference>
<dbReference type="Proteomes" id="UP000249377">
    <property type="component" value="Unassembled WGS sequence"/>
</dbReference>
<comment type="caution">
    <text evidence="6">The sequence shown here is derived from an EMBL/GenBank/DDBJ whole genome shotgun (WGS) entry which is preliminary data.</text>
</comment>
<evidence type="ECO:0000259" key="4">
    <source>
        <dbReference type="PROSITE" id="PS51149"/>
    </source>
</evidence>
<accession>A0A328UAQ4</accession>
<evidence type="ECO:0000313" key="6">
    <source>
        <dbReference type="EMBL" id="RAQ28389.1"/>
    </source>
</evidence>
<keyword evidence="2" id="KW-0456">Lyase</keyword>
<dbReference type="RefSeq" id="WP_112332771.1">
    <property type="nucleotide sequence ID" value="NZ_QLYR01000005.1"/>
</dbReference>
<reference evidence="6 7" key="1">
    <citation type="submission" date="2018-06" db="EMBL/GenBank/DDBJ databases">
        <title>Noncontiguous genome sequence of Ruminococcaceae bacterium ASD2818.</title>
        <authorList>
            <person name="Chaplin A.V."/>
            <person name="Sokolova S.R."/>
            <person name="Kochetkova T.O."/>
            <person name="Goltsov A.Y."/>
            <person name="Trofimov D.Y."/>
            <person name="Efimov B.A."/>
        </authorList>
    </citation>
    <scope>NUCLEOTIDE SEQUENCE [LARGE SCALE GENOMIC DNA]</scope>
    <source>
        <strain evidence="6 7">ASD2818</strain>
    </source>
</reference>
<evidence type="ECO:0000313" key="7">
    <source>
        <dbReference type="Proteomes" id="UP000249377"/>
    </source>
</evidence>
<evidence type="ECO:0000256" key="3">
    <source>
        <dbReference type="PROSITE-ProRule" id="PRU00493"/>
    </source>
</evidence>
<dbReference type="PROSITE" id="PS51149">
    <property type="entry name" value="GLY_RADICAL_2"/>
    <property type="match status" value="1"/>
</dbReference>
<evidence type="ECO:0008006" key="8">
    <source>
        <dbReference type="Google" id="ProtNLM"/>
    </source>
</evidence>
<dbReference type="PROSITE" id="PS51554">
    <property type="entry name" value="PFL"/>
    <property type="match status" value="1"/>
</dbReference>
<sequence length="719" mass="80333">MDIIFQSPMKAPGEKRPVRLSTSTRKFAFDALNAVYGRALYKSPHVDMDNVPGFSEMNNYQKYDAIIRKIAAEAPVRFCEGELLCGSATLRDAINHVVPAVFQGKTVFPSMSHVTLGFDRILREGLDSYQQRIEERLERAAKERDAKKLDFLHSLLEVINSIHIWHGRYMSALSEKLAAARTAEQRTYYEDLLRNLERVPFQPPASFREALQALWFLFAFVRLCGNWPGIGRIDQMLGQFLEKDLQTGAISEAFARELTAHFFIKGCEWITLDSRGSGDGQHYQNIVLGGVDENGCQSDNTVTRLVLEVVEELPIGDFPIAVRINAHTPEWLYMQIAKVMRHGSGVAAVYNETQIIQSLMDFGYSQQEARRFANDGCWEIQVPGKTRFGYCPMDAFAVLQNDVLHVNDACTPPDYAGFEEVYTAYRSGLRKLLESFKESADHYFDGQLPVSVVALMEDGCIESGRDYVNGGPVYNVFSPHLGGLPDVANSLYAIKKVVFEERRLSVSQLVELLRNNWEGAESLRRHCANDFQYYGNDNDEVDAIATRLLDDYTAIMAEEPRRSGVLLPPGISTFGRQIEWKDVRGATAQGGRRGDILSSNLSPAPGTDKAGATAIILSHCKAHLENLTGGTALDLKLYPEAVSGADGLAAVTALIRGFVELGGIFLQIDVMDNTVLLEAQTHPEQYQTLSVRISGWSARFVTLDEEWQRMIIERTAVGR</sequence>
<dbReference type="Pfam" id="PF02901">
    <property type="entry name" value="PFL-like"/>
    <property type="match status" value="1"/>
</dbReference>
<dbReference type="Pfam" id="PF01228">
    <property type="entry name" value="Gly_radical"/>
    <property type="match status" value="1"/>
</dbReference>
<name>A0A328UAQ4_9FIRM</name>
<evidence type="ECO:0000256" key="2">
    <source>
        <dbReference type="ARBA" id="ARBA00023239"/>
    </source>
</evidence>
<proteinExistence type="predicted"/>
<dbReference type="PANTHER" id="PTHR43641:SF2">
    <property type="entry name" value="DEHYDRATASE YBIW-RELATED"/>
    <property type="match status" value="1"/>
</dbReference>
<evidence type="ECO:0000259" key="5">
    <source>
        <dbReference type="PROSITE" id="PS51554"/>
    </source>
</evidence>
<dbReference type="AlphaFoldDB" id="A0A328UAQ4"/>
<feature type="domain" description="Glycine radical" evidence="4">
    <location>
        <begin position="599"/>
        <end position="719"/>
    </location>
</feature>
<dbReference type="InterPro" id="IPR001150">
    <property type="entry name" value="Gly_radical"/>
</dbReference>
<feature type="domain" description="PFL" evidence="5">
    <location>
        <begin position="1"/>
        <end position="593"/>
    </location>
</feature>
<keyword evidence="7" id="KW-1185">Reference proteome</keyword>
<keyword evidence="1 3" id="KW-0556">Organic radical</keyword>
<dbReference type="InterPro" id="IPR051215">
    <property type="entry name" value="GRE"/>
</dbReference>
<dbReference type="EMBL" id="QLYR01000005">
    <property type="protein sequence ID" value="RAQ28389.1"/>
    <property type="molecule type" value="Genomic_DNA"/>
</dbReference>
<dbReference type="Gene3D" id="3.20.70.20">
    <property type="match status" value="1"/>
</dbReference>
<organism evidence="6 7">
    <name type="scientific">Hydrogeniiclostridium mannosilyticum</name>
    <dbReference type="NCBI Taxonomy" id="2764322"/>
    <lineage>
        <taxon>Bacteria</taxon>
        <taxon>Bacillati</taxon>
        <taxon>Bacillota</taxon>
        <taxon>Clostridia</taxon>
        <taxon>Eubacteriales</taxon>
        <taxon>Acutalibacteraceae</taxon>
        <taxon>Hydrogeniiclostridium</taxon>
    </lineage>
</organism>